<dbReference type="Proteomes" id="UP001434883">
    <property type="component" value="Unassembled WGS sequence"/>
</dbReference>
<evidence type="ECO:0000256" key="2">
    <source>
        <dbReference type="ARBA" id="ARBA00022692"/>
    </source>
</evidence>
<evidence type="ECO:0000256" key="3">
    <source>
        <dbReference type="ARBA" id="ARBA00022989"/>
    </source>
</evidence>
<evidence type="ECO:0000256" key="4">
    <source>
        <dbReference type="ARBA" id="ARBA00023136"/>
    </source>
</evidence>
<comment type="caution">
    <text evidence="7">The sequence shown here is derived from an EMBL/GenBank/DDBJ whole genome shotgun (WGS) entry which is preliminary data.</text>
</comment>
<comment type="subcellular location">
    <subcellularLocation>
        <location evidence="1">Membrane</location>
        <topology evidence="1">Multi-pass membrane protein</topology>
    </subcellularLocation>
</comment>
<gene>
    <name evidence="7" type="primary">PHTF1</name>
    <name evidence="7" type="ORF">XENOCAPTIV_020401</name>
</gene>
<dbReference type="InterPro" id="IPR021980">
    <property type="entry name" value="PHTF1/2_N"/>
</dbReference>
<dbReference type="EMBL" id="JAHRIN010033653">
    <property type="protein sequence ID" value="MEQ2202332.1"/>
    <property type="molecule type" value="Genomic_DNA"/>
</dbReference>
<keyword evidence="5" id="KW-0325">Glycoprotein</keyword>
<evidence type="ECO:0000259" key="6">
    <source>
        <dbReference type="Pfam" id="PF12129"/>
    </source>
</evidence>
<feature type="non-terminal residue" evidence="7">
    <location>
        <position position="54"/>
    </location>
</feature>
<keyword evidence="4" id="KW-0472">Membrane</keyword>
<dbReference type="PANTHER" id="PTHR12680:SF8">
    <property type="entry name" value="PROTEIN PHTF1"/>
    <property type="match status" value="1"/>
</dbReference>
<accession>A0ABV0R3J0</accession>
<organism evidence="7 8">
    <name type="scientific">Xenoophorus captivus</name>
    <dbReference type="NCBI Taxonomy" id="1517983"/>
    <lineage>
        <taxon>Eukaryota</taxon>
        <taxon>Metazoa</taxon>
        <taxon>Chordata</taxon>
        <taxon>Craniata</taxon>
        <taxon>Vertebrata</taxon>
        <taxon>Euteleostomi</taxon>
        <taxon>Actinopterygii</taxon>
        <taxon>Neopterygii</taxon>
        <taxon>Teleostei</taxon>
        <taxon>Neoteleostei</taxon>
        <taxon>Acanthomorphata</taxon>
        <taxon>Ovalentaria</taxon>
        <taxon>Atherinomorphae</taxon>
        <taxon>Cyprinodontiformes</taxon>
        <taxon>Goodeidae</taxon>
        <taxon>Xenoophorus</taxon>
    </lineage>
</organism>
<sequence>MTMARIAWYQEKIGAYDQQVWEQSLEKADLGGLESKPKKTGHIKSDLIDVDLVR</sequence>
<evidence type="ECO:0000256" key="5">
    <source>
        <dbReference type="ARBA" id="ARBA00023180"/>
    </source>
</evidence>
<feature type="domain" description="PHTF1/2 N-terminal" evidence="6">
    <location>
        <begin position="5"/>
        <end position="54"/>
    </location>
</feature>
<dbReference type="Pfam" id="PF12129">
    <property type="entry name" value="PHTF1-2_N"/>
    <property type="match status" value="1"/>
</dbReference>
<keyword evidence="3" id="KW-1133">Transmembrane helix</keyword>
<protein>
    <submittedName>
        <fullName evidence="7">Protein phtf1</fullName>
    </submittedName>
</protein>
<keyword evidence="8" id="KW-1185">Reference proteome</keyword>
<proteinExistence type="predicted"/>
<evidence type="ECO:0000313" key="8">
    <source>
        <dbReference type="Proteomes" id="UP001434883"/>
    </source>
</evidence>
<evidence type="ECO:0000313" key="7">
    <source>
        <dbReference type="EMBL" id="MEQ2202332.1"/>
    </source>
</evidence>
<name>A0ABV0R3J0_9TELE</name>
<keyword evidence="2" id="KW-0812">Transmembrane</keyword>
<evidence type="ECO:0000256" key="1">
    <source>
        <dbReference type="ARBA" id="ARBA00004141"/>
    </source>
</evidence>
<dbReference type="InterPro" id="IPR039775">
    <property type="entry name" value="PHTF1/2"/>
</dbReference>
<dbReference type="PANTHER" id="PTHR12680">
    <property type="entry name" value="PUTATIVE HOMEODOMAIN TRANSCRIPTION FACTOR PHTF"/>
    <property type="match status" value="1"/>
</dbReference>
<reference evidence="7 8" key="1">
    <citation type="submission" date="2021-06" db="EMBL/GenBank/DDBJ databases">
        <authorList>
            <person name="Palmer J.M."/>
        </authorList>
    </citation>
    <scope>NUCLEOTIDE SEQUENCE [LARGE SCALE GENOMIC DNA]</scope>
    <source>
        <strain evidence="7 8">XC_2019</strain>
        <tissue evidence="7">Muscle</tissue>
    </source>
</reference>